<dbReference type="Proteomes" id="UP001164539">
    <property type="component" value="Chromosome 10"/>
</dbReference>
<gene>
    <name evidence="1" type="ORF">OWV82_018219</name>
</gene>
<sequence>MARINMGAQLVIALALAVAALLHVAAADEIVVGGNQGWRVPTTNTTFYSAWASSKTFEVNDTLVFNFATGTHDVARVTKEAYDACSTGNTINTIQNGPANVKLNTSGAHYFICTFSGHCAGGQKLAINVVADSDSGDSSPAPSGTTTPPPPSDSASSRGVTLSPILLFIAVALFC</sequence>
<comment type="caution">
    <text evidence="1">The sequence shown here is derived from an EMBL/GenBank/DDBJ whole genome shotgun (WGS) entry which is preliminary data.</text>
</comment>
<keyword evidence="2" id="KW-1185">Reference proteome</keyword>
<evidence type="ECO:0000313" key="2">
    <source>
        <dbReference type="Proteomes" id="UP001164539"/>
    </source>
</evidence>
<accession>A0ACC1XAW3</accession>
<name>A0ACC1XAW3_MELAZ</name>
<evidence type="ECO:0000313" key="1">
    <source>
        <dbReference type="EMBL" id="KAJ4708242.1"/>
    </source>
</evidence>
<dbReference type="EMBL" id="CM051403">
    <property type="protein sequence ID" value="KAJ4708242.1"/>
    <property type="molecule type" value="Genomic_DNA"/>
</dbReference>
<proteinExistence type="predicted"/>
<reference evidence="1 2" key="1">
    <citation type="journal article" date="2023" name="Science">
        <title>Complex scaffold remodeling in plant triterpene biosynthesis.</title>
        <authorList>
            <person name="De La Pena R."/>
            <person name="Hodgson H."/>
            <person name="Liu J.C."/>
            <person name="Stephenson M.J."/>
            <person name="Martin A.C."/>
            <person name="Owen C."/>
            <person name="Harkess A."/>
            <person name="Leebens-Mack J."/>
            <person name="Jimenez L.E."/>
            <person name="Osbourn A."/>
            <person name="Sattely E.S."/>
        </authorList>
    </citation>
    <scope>NUCLEOTIDE SEQUENCE [LARGE SCALE GENOMIC DNA]</scope>
    <source>
        <strain evidence="2">cv. JPN11</strain>
        <tissue evidence="1">Leaf</tissue>
    </source>
</reference>
<protein>
    <submittedName>
        <fullName evidence="1">Cucumber peeling cupredoxin-like</fullName>
    </submittedName>
</protein>
<organism evidence="1 2">
    <name type="scientific">Melia azedarach</name>
    <name type="common">Chinaberry tree</name>
    <dbReference type="NCBI Taxonomy" id="155640"/>
    <lineage>
        <taxon>Eukaryota</taxon>
        <taxon>Viridiplantae</taxon>
        <taxon>Streptophyta</taxon>
        <taxon>Embryophyta</taxon>
        <taxon>Tracheophyta</taxon>
        <taxon>Spermatophyta</taxon>
        <taxon>Magnoliopsida</taxon>
        <taxon>eudicotyledons</taxon>
        <taxon>Gunneridae</taxon>
        <taxon>Pentapetalae</taxon>
        <taxon>rosids</taxon>
        <taxon>malvids</taxon>
        <taxon>Sapindales</taxon>
        <taxon>Meliaceae</taxon>
        <taxon>Melia</taxon>
    </lineage>
</organism>